<dbReference type="PANTHER" id="PTHR13271">
    <property type="entry name" value="UNCHARACTERIZED PUTATIVE METHYLTRANSFERASE"/>
    <property type="match status" value="1"/>
</dbReference>
<dbReference type="InterPro" id="IPR001214">
    <property type="entry name" value="SET_dom"/>
</dbReference>
<sequence length="413" mass="46971">MVISLDRNAQRQVDQFQGWAANCGVEADNGFCLVGGMVDGNEDYHAVTSTGASQGNRVLAVPSEMILSASQIAQEFRGYVESALQSLEQKGYLHLEPHFHLFLKILMEYEKGESSAYYPWLNSLPRRWNTAVSFDYFCMSTLPPYIKKICQKKRDELSAFQESLKYFDYILPETKSDDELVKFAYNVVMTRILPSQEDHNIVPAADYFNHGNEANIVICYNNNNNNEQTTANCEVYASRDIAPGEALTLTYDMPTNPSHLLATYGFLNEAPATYCKLLFTNPSEKLKQIGYDPSQLLFSTQDGSISSPIWDVILYSKLERTPGMAEAKNAFYEAHMSGDEATKFAIHSQFQEATCTVLLEHVETILKEVSQLTCMMEQFRDEDRHPRLPLLMEHHAMVTSTFSKVRYNLRSMY</sequence>
<proteinExistence type="predicted"/>
<evidence type="ECO:0000313" key="3">
    <source>
        <dbReference type="Proteomes" id="UP001295423"/>
    </source>
</evidence>
<reference evidence="2" key="1">
    <citation type="submission" date="2023-08" db="EMBL/GenBank/DDBJ databases">
        <authorList>
            <person name="Audoor S."/>
            <person name="Bilcke G."/>
        </authorList>
    </citation>
    <scope>NUCLEOTIDE SEQUENCE</scope>
</reference>
<feature type="domain" description="SET" evidence="1">
    <location>
        <begin position="162"/>
        <end position="252"/>
    </location>
</feature>
<dbReference type="Pfam" id="PF00856">
    <property type="entry name" value="SET"/>
    <property type="match status" value="1"/>
</dbReference>
<keyword evidence="3" id="KW-1185">Reference proteome</keyword>
<protein>
    <recommendedName>
        <fullName evidence="1">SET domain-containing protein</fullName>
    </recommendedName>
</protein>
<comment type="caution">
    <text evidence="2">The sequence shown here is derived from an EMBL/GenBank/DDBJ whole genome shotgun (WGS) entry which is preliminary data.</text>
</comment>
<dbReference type="PROSITE" id="PS50280">
    <property type="entry name" value="SET"/>
    <property type="match status" value="1"/>
</dbReference>
<organism evidence="2 3">
    <name type="scientific">Cylindrotheca closterium</name>
    <dbReference type="NCBI Taxonomy" id="2856"/>
    <lineage>
        <taxon>Eukaryota</taxon>
        <taxon>Sar</taxon>
        <taxon>Stramenopiles</taxon>
        <taxon>Ochrophyta</taxon>
        <taxon>Bacillariophyta</taxon>
        <taxon>Bacillariophyceae</taxon>
        <taxon>Bacillariophycidae</taxon>
        <taxon>Bacillariales</taxon>
        <taxon>Bacillariaceae</taxon>
        <taxon>Cylindrotheca</taxon>
    </lineage>
</organism>
<dbReference type="PANTHER" id="PTHR13271:SF137">
    <property type="entry name" value="SET DOMAIN-CONTAINING PROTEIN"/>
    <property type="match status" value="1"/>
</dbReference>
<dbReference type="InterPro" id="IPR046341">
    <property type="entry name" value="SET_dom_sf"/>
</dbReference>
<evidence type="ECO:0000259" key="1">
    <source>
        <dbReference type="PROSITE" id="PS50280"/>
    </source>
</evidence>
<evidence type="ECO:0000313" key="2">
    <source>
        <dbReference type="EMBL" id="CAJ1959591.1"/>
    </source>
</evidence>
<gene>
    <name evidence="2" type="ORF">CYCCA115_LOCUS18012</name>
</gene>
<name>A0AAD2G194_9STRA</name>
<dbReference type="Gene3D" id="3.90.1410.10">
    <property type="entry name" value="set domain protein methyltransferase, domain 1"/>
    <property type="match status" value="1"/>
</dbReference>
<dbReference type="CDD" id="cd10527">
    <property type="entry name" value="SET_LSMT"/>
    <property type="match status" value="1"/>
</dbReference>
<dbReference type="AlphaFoldDB" id="A0AAD2G194"/>
<dbReference type="GO" id="GO:0016279">
    <property type="term" value="F:protein-lysine N-methyltransferase activity"/>
    <property type="evidence" value="ECO:0007669"/>
    <property type="project" value="TreeGrafter"/>
</dbReference>
<dbReference type="InterPro" id="IPR050600">
    <property type="entry name" value="SETD3_SETD6_MTase"/>
</dbReference>
<dbReference type="Proteomes" id="UP001295423">
    <property type="component" value="Unassembled WGS sequence"/>
</dbReference>
<dbReference type="EMBL" id="CAKOGP040002006">
    <property type="protein sequence ID" value="CAJ1959591.1"/>
    <property type="molecule type" value="Genomic_DNA"/>
</dbReference>
<dbReference type="SUPFAM" id="SSF82199">
    <property type="entry name" value="SET domain"/>
    <property type="match status" value="1"/>
</dbReference>
<accession>A0AAD2G194</accession>